<feature type="repeat" description="ANK" evidence="3">
    <location>
        <begin position="60"/>
        <end position="82"/>
    </location>
</feature>
<proteinExistence type="predicted"/>
<dbReference type="GO" id="GO:0085020">
    <property type="term" value="P:protein K6-linked ubiquitination"/>
    <property type="evidence" value="ECO:0007669"/>
    <property type="project" value="TreeGrafter"/>
</dbReference>
<comment type="caution">
    <text evidence="5">The sequence shown here is derived from an EMBL/GenBank/DDBJ whole genome shotgun (WGS) entry which is preliminary data.</text>
</comment>
<dbReference type="AlphaFoldDB" id="A0A815SSK7"/>
<dbReference type="Proteomes" id="UP000663828">
    <property type="component" value="Unassembled WGS sequence"/>
</dbReference>
<dbReference type="SMART" id="SM00248">
    <property type="entry name" value="ANK"/>
    <property type="match status" value="2"/>
</dbReference>
<keyword evidence="1" id="KW-0677">Repeat</keyword>
<dbReference type="Gene3D" id="1.25.40.20">
    <property type="entry name" value="Ankyrin repeat-containing domain"/>
    <property type="match status" value="1"/>
</dbReference>
<evidence type="ECO:0000313" key="5">
    <source>
        <dbReference type="EMBL" id="CAF1497554.1"/>
    </source>
</evidence>
<evidence type="ECO:0000256" key="2">
    <source>
        <dbReference type="ARBA" id="ARBA00023043"/>
    </source>
</evidence>
<sequence>MASSSGLGTKKKSSSTETKEHSDEDVSYALYIACRNGDLYAVRQHLSRFPNTDPNEHLPNGSTALHVASYYGHTPVVHLILQQCSVNYLTRNQYGLTAYEEAYNMEIREMLRSAQDETVKRQQWPVLLELNNKPQTRTRNSLVELFDLLTATCFTLADAVETHDLNHRKWLIIDAEHVENDEIIRFLKNLSSVHSCLPAIYILAGSSSKDFLLSLNVFSSVQGVFDNKEALVVRWALDSALEHRKIGQQLLDCSDAKRAHISFNESLALYQRLAGIVNSQHIMN</sequence>
<accession>A0A815SSK7</accession>
<dbReference type="EMBL" id="CAJNOJ010000616">
    <property type="protein sequence ID" value="CAF1497554.1"/>
    <property type="molecule type" value="Genomic_DNA"/>
</dbReference>
<dbReference type="SUPFAM" id="SSF48403">
    <property type="entry name" value="Ankyrin repeat"/>
    <property type="match status" value="1"/>
</dbReference>
<evidence type="ECO:0000256" key="3">
    <source>
        <dbReference type="PROSITE-ProRule" id="PRU00023"/>
    </source>
</evidence>
<feature type="region of interest" description="Disordered" evidence="4">
    <location>
        <begin position="1"/>
        <end position="20"/>
    </location>
</feature>
<reference evidence="5" key="1">
    <citation type="submission" date="2021-02" db="EMBL/GenBank/DDBJ databases">
        <authorList>
            <person name="Nowell W R."/>
        </authorList>
    </citation>
    <scope>NUCLEOTIDE SEQUENCE</scope>
</reference>
<evidence type="ECO:0000313" key="6">
    <source>
        <dbReference type="EMBL" id="CAF1661847.1"/>
    </source>
</evidence>
<keyword evidence="2 3" id="KW-0040">ANK repeat</keyword>
<dbReference type="PROSITE" id="PS50088">
    <property type="entry name" value="ANK_REPEAT"/>
    <property type="match status" value="1"/>
</dbReference>
<evidence type="ECO:0000313" key="8">
    <source>
        <dbReference type="Proteomes" id="UP000663852"/>
    </source>
</evidence>
<dbReference type="PANTHER" id="PTHR24171:SF8">
    <property type="entry name" value="BRCA1-ASSOCIATED RING DOMAIN PROTEIN 1"/>
    <property type="match status" value="1"/>
</dbReference>
<dbReference type="EMBL" id="CAJNOR010011512">
    <property type="protein sequence ID" value="CAF1661847.1"/>
    <property type="molecule type" value="Genomic_DNA"/>
</dbReference>
<evidence type="ECO:0000256" key="1">
    <source>
        <dbReference type="ARBA" id="ARBA00022737"/>
    </source>
</evidence>
<organism evidence="5 8">
    <name type="scientific">Adineta ricciae</name>
    <name type="common">Rotifer</name>
    <dbReference type="NCBI Taxonomy" id="249248"/>
    <lineage>
        <taxon>Eukaryota</taxon>
        <taxon>Metazoa</taxon>
        <taxon>Spiralia</taxon>
        <taxon>Gnathifera</taxon>
        <taxon>Rotifera</taxon>
        <taxon>Eurotatoria</taxon>
        <taxon>Bdelloidea</taxon>
        <taxon>Adinetida</taxon>
        <taxon>Adinetidae</taxon>
        <taxon>Adineta</taxon>
    </lineage>
</organism>
<gene>
    <name evidence="5" type="ORF">EDS130_LOCUS42420</name>
    <name evidence="6" type="ORF">XAT740_LOCUS57028</name>
</gene>
<keyword evidence="7" id="KW-1185">Reference proteome</keyword>
<dbReference type="GO" id="GO:0004842">
    <property type="term" value="F:ubiquitin-protein transferase activity"/>
    <property type="evidence" value="ECO:0007669"/>
    <property type="project" value="TreeGrafter"/>
</dbReference>
<dbReference type="GO" id="GO:0070531">
    <property type="term" value="C:BRCA1-A complex"/>
    <property type="evidence" value="ECO:0007669"/>
    <property type="project" value="TreeGrafter"/>
</dbReference>
<dbReference type="InterPro" id="IPR036770">
    <property type="entry name" value="Ankyrin_rpt-contain_sf"/>
</dbReference>
<dbReference type="Proteomes" id="UP000663852">
    <property type="component" value="Unassembled WGS sequence"/>
</dbReference>
<dbReference type="InterPro" id="IPR002110">
    <property type="entry name" value="Ankyrin_rpt"/>
</dbReference>
<dbReference type="PANTHER" id="PTHR24171">
    <property type="entry name" value="ANKYRIN REPEAT DOMAIN-CONTAINING PROTEIN 39-RELATED"/>
    <property type="match status" value="1"/>
</dbReference>
<evidence type="ECO:0000256" key="4">
    <source>
        <dbReference type="SAM" id="MobiDB-lite"/>
    </source>
</evidence>
<evidence type="ECO:0000313" key="7">
    <source>
        <dbReference type="Proteomes" id="UP000663828"/>
    </source>
</evidence>
<dbReference type="Pfam" id="PF12796">
    <property type="entry name" value="Ank_2"/>
    <property type="match status" value="1"/>
</dbReference>
<dbReference type="OrthoDB" id="539213at2759"/>
<dbReference type="PROSITE" id="PS50297">
    <property type="entry name" value="ANK_REP_REGION"/>
    <property type="match status" value="1"/>
</dbReference>
<protein>
    <submittedName>
        <fullName evidence="5">Uncharacterized protein</fullName>
    </submittedName>
</protein>
<name>A0A815SSK7_ADIRI</name>
<dbReference type="GO" id="GO:0031436">
    <property type="term" value="C:BRCA1-BARD1 complex"/>
    <property type="evidence" value="ECO:0007669"/>
    <property type="project" value="TreeGrafter"/>
</dbReference>